<evidence type="ECO:0000256" key="1">
    <source>
        <dbReference type="ARBA" id="ARBA00001946"/>
    </source>
</evidence>
<dbReference type="GO" id="GO:0000049">
    <property type="term" value="F:tRNA binding"/>
    <property type="evidence" value="ECO:0007669"/>
    <property type="project" value="UniProtKB-KW"/>
</dbReference>
<dbReference type="SUPFAM" id="SSF50249">
    <property type="entry name" value="Nucleic acid-binding proteins"/>
    <property type="match status" value="1"/>
</dbReference>
<accession>A0A3B0VBR5</accession>
<feature type="domain" description="S1 motif" evidence="16">
    <location>
        <begin position="39"/>
        <end position="128"/>
    </location>
</feature>
<keyword evidence="15" id="KW-0694">RNA-binding</keyword>
<dbReference type="GO" id="GO:0016787">
    <property type="term" value="F:hydrolase activity"/>
    <property type="evidence" value="ECO:0007669"/>
    <property type="project" value="UniProtKB-KW"/>
</dbReference>
<evidence type="ECO:0000256" key="9">
    <source>
        <dbReference type="ARBA" id="ARBA00022722"/>
    </source>
</evidence>
<dbReference type="GO" id="GO:0005737">
    <property type="term" value="C:cytoplasm"/>
    <property type="evidence" value="ECO:0007669"/>
    <property type="project" value="UniProtKB-SubCell"/>
</dbReference>
<evidence type="ECO:0000256" key="12">
    <source>
        <dbReference type="ARBA" id="ARBA00022759"/>
    </source>
</evidence>
<organism evidence="17">
    <name type="scientific">hydrothermal vent metagenome</name>
    <dbReference type="NCBI Taxonomy" id="652676"/>
    <lineage>
        <taxon>unclassified sequences</taxon>
        <taxon>metagenomes</taxon>
        <taxon>ecological metagenomes</taxon>
    </lineage>
</organism>
<keyword evidence="11" id="KW-0699">rRNA-binding</keyword>
<comment type="subcellular location">
    <subcellularLocation>
        <location evidence="2">Cytoplasm</location>
    </subcellularLocation>
</comment>
<evidence type="ECO:0000256" key="13">
    <source>
        <dbReference type="ARBA" id="ARBA00022801"/>
    </source>
</evidence>
<dbReference type="InterPro" id="IPR003029">
    <property type="entry name" value="S1_domain"/>
</dbReference>
<dbReference type="Pfam" id="PF20833">
    <property type="entry name" value="RNase_E_G_Thio"/>
    <property type="match status" value="1"/>
</dbReference>
<reference evidence="17" key="1">
    <citation type="submission" date="2018-06" db="EMBL/GenBank/DDBJ databases">
        <authorList>
            <person name="Zhirakovskaya E."/>
        </authorList>
    </citation>
    <scope>NUCLEOTIDE SEQUENCE</scope>
</reference>
<dbReference type="PANTHER" id="PTHR30001:SF0">
    <property type="entry name" value="RIBONUCLEASE G"/>
    <property type="match status" value="1"/>
</dbReference>
<dbReference type="GO" id="GO:0004540">
    <property type="term" value="F:RNA nuclease activity"/>
    <property type="evidence" value="ECO:0007669"/>
    <property type="project" value="InterPro"/>
</dbReference>
<dbReference type="SMART" id="SM00316">
    <property type="entry name" value="S1"/>
    <property type="match status" value="1"/>
</dbReference>
<dbReference type="AlphaFoldDB" id="A0A3B0VBR5"/>
<keyword evidence="13" id="KW-0378">Hydrolase</keyword>
<protein>
    <recommendedName>
        <fullName evidence="4">Ribonuclease G</fullName>
    </recommendedName>
</protein>
<evidence type="ECO:0000256" key="6">
    <source>
        <dbReference type="ARBA" id="ARBA00022552"/>
    </source>
</evidence>
<evidence type="ECO:0000256" key="10">
    <source>
        <dbReference type="ARBA" id="ARBA00022723"/>
    </source>
</evidence>
<dbReference type="EMBL" id="UOEW01000070">
    <property type="protein sequence ID" value="VAW34279.1"/>
    <property type="molecule type" value="Genomic_DNA"/>
</dbReference>
<keyword evidence="9" id="KW-0540">Nuclease</keyword>
<dbReference type="PANTHER" id="PTHR30001">
    <property type="entry name" value="RIBONUCLEASE"/>
    <property type="match status" value="1"/>
</dbReference>
<dbReference type="NCBIfam" id="NF008689">
    <property type="entry name" value="PRK11712.1"/>
    <property type="match status" value="1"/>
</dbReference>
<keyword evidence="10" id="KW-0479">Metal-binding</keyword>
<comment type="cofactor">
    <cofactor evidence="1">
        <name>Mg(2+)</name>
        <dbReference type="ChEBI" id="CHEBI:18420"/>
    </cofactor>
</comment>
<dbReference type="Gene3D" id="2.40.50.140">
    <property type="entry name" value="Nucleic acid-binding proteins"/>
    <property type="match status" value="1"/>
</dbReference>
<keyword evidence="5" id="KW-0963">Cytoplasm</keyword>
<dbReference type="GO" id="GO:0046872">
    <property type="term" value="F:metal ion binding"/>
    <property type="evidence" value="ECO:0007669"/>
    <property type="project" value="UniProtKB-KW"/>
</dbReference>
<dbReference type="Pfam" id="PF10150">
    <property type="entry name" value="RNase_E_G"/>
    <property type="match status" value="1"/>
</dbReference>
<evidence type="ECO:0000256" key="15">
    <source>
        <dbReference type="ARBA" id="ARBA00022884"/>
    </source>
</evidence>
<gene>
    <name evidence="17" type="ORF">MNBD_GAMMA01-1238</name>
</gene>
<dbReference type="InterPro" id="IPR004659">
    <property type="entry name" value="RNase_E/G"/>
</dbReference>
<dbReference type="InterPro" id="IPR012340">
    <property type="entry name" value="NA-bd_OB-fold"/>
</dbReference>
<keyword evidence="6" id="KW-0698">rRNA processing</keyword>
<dbReference type="GO" id="GO:0004519">
    <property type="term" value="F:endonuclease activity"/>
    <property type="evidence" value="ECO:0007669"/>
    <property type="project" value="UniProtKB-KW"/>
</dbReference>
<keyword evidence="8" id="KW-0819">tRNA processing</keyword>
<dbReference type="NCBIfam" id="TIGR00757">
    <property type="entry name" value="RNaseEG"/>
    <property type="match status" value="1"/>
</dbReference>
<evidence type="ECO:0000259" key="16">
    <source>
        <dbReference type="PROSITE" id="PS50126"/>
    </source>
</evidence>
<dbReference type="GO" id="GO:0006364">
    <property type="term" value="P:rRNA processing"/>
    <property type="evidence" value="ECO:0007669"/>
    <property type="project" value="UniProtKB-KW"/>
</dbReference>
<name>A0A3B0VBR5_9ZZZZ</name>
<proteinExistence type="inferred from homology"/>
<evidence type="ECO:0000256" key="11">
    <source>
        <dbReference type="ARBA" id="ARBA00022730"/>
    </source>
</evidence>
<sequence>MSEEILINSTPNETRVALVESGMLQEVLLERNRKSSIVGNIYIGRVEKVLPGLQAAFVNIGIQNSAFMHVSDICSQQKVIRLEGEERQQGPTEITYPSISKMVYEGQKITVQVYKDAIASKGARVTCKLSIPSRFLVLLPDETEVTALSIRINDEEERTRLLDIIQNLNTDEKHHGLIARTNAEGSSEDDLTRDYKFLHKLWSKVSQRIKTGKFKQLVYQDFNLPTKTIRDFISTDVRTIRTDSFAVYTALEKFIKEFVPQWQGELIHYKGVHPIFDFHNIDDEINRALRKFVPLKSGGNLVIDQNEAMTTIDVNTGKFVGFKNQEETIFRTNLEAAQMIARQLRLRNLGGIIIADFIDMNVEEHRQQVLTTLENYLAQDPTRTYVHGLTQLCLVEITRKRTTENLQQMLSEQCQNCQGLGLVKTVESVCYELFREIIRAVRQFQTGQIMVLASTALIDYIYDEQTTSLAELEEELGKRISLQAESSYSQEQFDVVLM</sequence>
<evidence type="ECO:0000256" key="4">
    <source>
        <dbReference type="ARBA" id="ARBA00017719"/>
    </source>
</evidence>
<dbReference type="InterPro" id="IPR019307">
    <property type="entry name" value="RNA-bd_AU-1/RNase_E/G"/>
</dbReference>
<evidence type="ECO:0000256" key="14">
    <source>
        <dbReference type="ARBA" id="ARBA00022842"/>
    </source>
</evidence>
<comment type="similarity">
    <text evidence="3">Belongs to the RNase E/G family. RNase G subfamily.</text>
</comment>
<evidence type="ECO:0000256" key="2">
    <source>
        <dbReference type="ARBA" id="ARBA00004496"/>
    </source>
</evidence>
<keyword evidence="14" id="KW-0460">Magnesium</keyword>
<evidence type="ECO:0000256" key="5">
    <source>
        <dbReference type="ARBA" id="ARBA00022490"/>
    </source>
</evidence>
<dbReference type="GO" id="GO:0019843">
    <property type="term" value="F:rRNA binding"/>
    <property type="evidence" value="ECO:0007669"/>
    <property type="project" value="UniProtKB-KW"/>
</dbReference>
<keyword evidence="7" id="KW-0820">tRNA-binding</keyword>
<dbReference type="Gene3D" id="3.40.1260.20">
    <property type="entry name" value="Ribonuclease E, catalytic domain"/>
    <property type="match status" value="1"/>
</dbReference>
<dbReference type="CDD" id="cd04453">
    <property type="entry name" value="S1_RNase_E"/>
    <property type="match status" value="1"/>
</dbReference>
<evidence type="ECO:0000256" key="3">
    <source>
        <dbReference type="ARBA" id="ARBA00005663"/>
    </source>
</evidence>
<evidence type="ECO:0000256" key="7">
    <source>
        <dbReference type="ARBA" id="ARBA00022555"/>
    </source>
</evidence>
<dbReference type="PROSITE" id="PS50126">
    <property type="entry name" value="S1"/>
    <property type="match status" value="1"/>
</dbReference>
<evidence type="ECO:0000256" key="8">
    <source>
        <dbReference type="ARBA" id="ARBA00022694"/>
    </source>
</evidence>
<keyword evidence="12" id="KW-0255">Endonuclease</keyword>
<dbReference type="GO" id="GO:0008033">
    <property type="term" value="P:tRNA processing"/>
    <property type="evidence" value="ECO:0007669"/>
    <property type="project" value="UniProtKB-KW"/>
</dbReference>
<dbReference type="InterPro" id="IPR048583">
    <property type="entry name" value="RNase_E_G_thioredoxin-like"/>
</dbReference>
<evidence type="ECO:0000313" key="17">
    <source>
        <dbReference type="EMBL" id="VAW34279.1"/>
    </source>
</evidence>